<comment type="caution">
    <text evidence="1">The sequence shown here is derived from an EMBL/GenBank/DDBJ whole genome shotgun (WGS) entry which is preliminary data.</text>
</comment>
<keyword evidence="2" id="KW-1185">Reference proteome</keyword>
<protein>
    <submittedName>
        <fullName evidence="1">Uncharacterized protein</fullName>
    </submittedName>
</protein>
<dbReference type="AlphaFoldDB" id="A0AAV4MDT5"/>
<sequence>MQMQKCLGKLGKRSHRSPISDSFRLVGGKKVPLVQDLSSFAVLITILGKDLFSGLPVRILFLKLSLGISLQQQGHFDSKDPYQLVENYRREVYFIHASPILIFKPGITESARMNSGYKQVLSRCDLRSRSLGMG</sequence>
<accession>A0AAV4MDT5</accession>
<gene>
    <name evidence="1" type="ORF">CEXT_34921</name>
</gene>
<reference evidence="1 2" key="1">
    <citation type="submission" date="2021-06" db="EMBL/GenBank/DDBJ databases">
        <title>Caerostris extrusa draft genome.</title>
        <authorList>
            <person name="Kono N."/>
            <person name="Arakawa K."/>
        </authorList>
    </citation>
    <scope>NUCLEOTIDE SEQUENCE [LARGE SCALE GENOMIC DNA]</scope>
</reference>
<evidence type="ECO:0000313" key="2">
    <source>
        <dbReference type="Proteomes" id="UP001054945"/>
    </source>
</evidence>
<dbReference type="EMBL" id="BPLR01019660">
    <property type="protein sequence ID" value="GIX70236.1"/>
    <property type="molecule type" value="Genomic_DNA"/>
</dbReference>
<evidence type="ECO:0000313" key="1">
    <source>
        <dbReference type="EMBL" id="GIX70236.1"/>
    </source>
</evidence>
<dbReference type="Proteomes" id="UP001054945">
    <property type="component" value="Unassembled WGS sequence"/>
</dbReference>
<name>A0AAV4MDT5_CAEEX</name>
<organism evidence="1 2">
    <name type="scientific">Caerostris extrusa</name>
    <name type="common">Bark spider</name>
    <name type="synonym">Caerostris bankana</name>
    <dbReference type="NCBI Taxonomy" id="172846"/>
    <lineage>
        <taxon>Eukaryota</taxon>
        <taxon>Metazoa</taxon>
        <taxon>Ecdysozoa</taxon>
        <taxon>Arthropoda</taxon>
        <taxon>Chelicerata</taxon>
        <taxon>Arachnida</taxon>
        <taxon>Araneae</taxon>
        <taxon>Araneomorphae</taxon>
        <taxon>Entelegynae</taxon>
        <taxon>Araneoidea</taxon>
        <taxon>Araneidae</taxon>
        <taxon>Caerostris</taxon>
    </lineage>
</organism>
<proteinExistence type="predicted"/>